<accession>A0ABY9VAH9</accession>
<dbReference type="Proteomes" id="UP001303324">
    <property type="component" value="Chromosome"/>
</dbReference>
<evidence type="ECO:0000256" key="1">
    <source>
        <dbReference type="SAM" id="Phobius"/>
    </source>
</evidence>
<dbReference type="SUPFAM" id="SSF110296">
    <property type="entry name" value="Oligoxyloglucan reducing end-specific cellobiohydrolase"/>
    <property type="match status" value="1"/>
</dbReference>
<organism evidence="2 3">
    <name type="scientific">Mesobacillus jeotgali</name>
    <dbReference type="NCBI Taxonomy" id="129985"/>
    <lineage>
        <taxon>Bacteria</taxon>
        <taxon>Bacillati</taxon>
        <taxon>Bacillota</taxon>
        <taxon>Bacilli</taxon>
        <taxon>Bacillales</taxon>
        <taxon>Bacillaceae</taxon>
        <taxon>Mesobacillus</taxon>
    </lineage>
</organism>
<name>A0ABY9VAH9_9BACI</name>
<reference evidence="2 3" key="1">
    <citation type="submission" date="2023-09" db="EMBL/GenBank/DDBJ databases">
        <title>Microbial mechanism of fulvic acid promoting antimony reduction mineralization in rice fields.</title>
        <authorList>
            <person name="Chen G."/>
            <person name="Lan J."/>
        </authorList>
    </citation>
    <scope>NUCLEOTIDE SEQUENCE [LARGE SCALE GENOMIC DNA]</scope>
    <source>
        <strain evidence="2 3">PS1</strain>
    </source>
</reference>
<gene>
    <name evidence="2" type="ORF">RH061_11820</name>
</gene>
<evidence type="ECO:0008006" key="4">
    <source>
        <dbReference type="Google" id="ProtNLM"/>
    </source>
</evidence>
<proteinExistence type="predicted"/>
<sequence length="314" mass="34396">MSKKKKQNKEQKFGLGWLFLVVIGLFVILILLPNNGGNKMTFSDLHGLSYSGDGEKLIAAVHDGLKVYSNGSWSIPEGPKNDYMGYSPVKNGFYSSGHPAPSSNLKNPLGIVKSKDNGQTVDVVDLHGESDFHALSVGYETEEIYVFASEPNSKMKEQGFYYSNNQGETWNLMNMQGISGSPLVMSAHPSRNGTFAIGTDQGLYLSENYGDSFEQIVTDLSVSAAVFSDDDTIIAGTNNGDKRILKININDSSFSNLNMPQNFEGNISYIAVNRENKNELSFATDLLNVYTSSDSGKTWDEIVEEGTSRKSGEK</sequence>
<dbReference type="NCBIfam" id="NF045728">
    <property type="entry name" value="glycosyl_F510_1955"/>
    <property type="match status" value="1"/>
</dbReference>
<evidence type="ECO:0000313" key="3">
    <source>
        <dbReference type="Proteomes" id="UP001303324"/>
    </source>
</evidence>
<dbReference type="InterPro" id="IPR015943">
    <property type="entry name" value="WD40/YVTN_repeat-like_dom_sf"/>
</dbReference>
<keyword evidence="1" id="KW-0812">Transmembrane</keyword>
<evidence type="ECO:0000313" key="2">
    <source>
        <dbReference type="EMBL" id="WNF20893.1"/>
    </source>
</evidence>
<dbReference type="EMBL" id="CP134494">
    <property type="protein sequence ID" value="WNF20893.1"/>
    <property type="molecule type" value="Genomic_DNA"/>
</dbReference>
<protein>
    <recommendedName>
        <fullName evidence="4">Sortilin N-terminal domain-containing protein</fullName>
    </recommendedName>
</protein>
<dbReference type="RefSeq" id="WP_311070419.1">
    <property type="nucleotide sequence ID" value="NZ_CP134494.1"/>
</dbReference>
<keyword evidence="1" id="KW-0472">Membrane</keyword>
<dbReference type="Gene3D" id="2.130.10.10">
    <property type="entry name" value="YVTN repeat-like/Quinoprotein amine dehydrogenase"/>
    <property type="match status" value="1"/>
</dbReference>
<dbReference type="InterPro" id="IPR054817">
    <property type="entry name" value="Glycosyl_F510_1955-like"/>
</dbReference>
<feature type="transmembrane region" description="Helical" evidence="1">
    <location>
        <begin position="12"/>
        <end position="32"/>
    </location>
</feature>
<keyword evidence="1" id="KW-1133">Transmembrane helix</keyword>
<keyword evidence="3" id="KW-1185">Reference proteome</keyword>